<reference evidence="9" key="2">
    <citation type="journal article" date="2021" name="PeerJ">
        <title>Extensive microbial diversity within the chicken gut microbiome revealed by metagenomics and culture.</title>
        <authorList>
            <person name="Gilroy R."/>
            <person name="Ravi A."/>
            <person name="Getino M."/>
            <person name="Pursley I."/>
            <person name="Horton D.L."/>
            <person name="Alikhan N.F."/>
            <person name="Baker D."/>
            <person name="Gharbi K."/>
            <person name="Hall N."/>
            <person name="Watson M."/>
            <person name="Adriaenssens E.M."/>
            <person name="Foster-Nyarko E."/>
            <person name="Jarju S."/>
            <person name="Secka A."/>
            <person name="Antonio M."/>
            <person name="Oren A."/>
            <person name="Chaudhuri R.R."/>
            <person name="La Ragione R."/>
            <person name="Hildebrand F."/>
            <person name="Pallen M.J."/>
        </authorList>
    </citation>
    <scope>NUCLEOTIDE SEQUENCE</scope>
    <source>
        <strain evidence="9">ChiSjej6B24-2974</strain>
    </source>
</reference>
<comment type="similarity">
    <text evidence="3 8">Belongs to the methylenetetrahydrofolate reductase family.</text>
</comment>
<dbReference type="GO" id="GO:0035999">
    <property type="term" value="P:tetrahydrofolate interconversion"/>
    <property type="evidence" value="ECO:0007669"/>
    <property type="project" value="TreeGrafter"/>
</dbReference>
<dbReference type="PANTHER" id="PTHR45754:SF3">
    <property type="entry name" value="METHYLENETETRAHYDROFOLATE REDUCTASE (NADPH)"/>
    <property type="match status" value="1"/>
</dbReference>
<comment type="pathway">
    <text evidence="2 8">One-carbon metabolism; tetrahydrofolate interconversion.</text>
</comment>
<evidence type="ECO:0000256" key="3">
    <source>
        <dbReference type="ARBA" id="ARBA00006743"/>
    </source>
</evidence>
<protein>
    <recommendedName>
        <fullName evidence="8">Methylenetetrahydrofolate reductase</fullName>
    </recommendedName>
</protein>
<keyword evidence="5 8" id="KW-0274">FAD</keyword>
<evidence type="ECO:0000256" key="6">
    <source>
        <dbReference type="ARBA" id="ARBA00023002"/>
    </source>
</evidence>
<gene>
    <name evidence="9" type="ORF">IAA52_08820</name>
</gene>
<comment type="cofactor">
    <cofactor evidence="1 8">
        <name>FAD</name>
        <dbReference type="ChEBI" id="CHEBI:57692"/>
    </cofactor>
</comment>
<dbReference type="GO" id="GO:0106312">
    <property type="term" value="F:methylenetetrahydrofolate reductase (NADH) activity"/>
    <property type="evidence" value="ECO:0007669"/>
    <property type="project" value="UniProtKB-EC"/>
</dbReference>
<dbReference type="AlphaFoldDB" id="A0A9D0ZME3"/>
<accession>A0A9D0ZME3</accession>
<evidence type="ECO:0000256" key="7">
    <source>
        <dbReference type="ARBA" id="ARBA00048628"/>
    </source>
</evidence>
<keyword evidence="6 8" id="KW-0560">Oxidoreductase</keyword>
<dbReference type="CDD" id="cd00537">
    <property type="entry name" value="MTHFR"/>
    <property type="match status" value="1"/>
</dbReference>
<dbReference type="EMBL" id="DVFZ01000086">
    <property type="protein sequence ID" value="HIQ83190.1"/>
    <property type="molecule type" value="Genomic_DNA"/>
</dbReference>
<evidence type="ECO:0000256" key="5">
    <source>
        <dbReference type="ARBA" id="ARBA00022827"/>
    </source>
</evidence>
<dbReference type="GO" id="GO:0009086">
    <property type="term" value="P:methionine biosynthetic process"/>
    <property type="evidence" value="ECO:0007669"/>
    <property type="project" value="TreeGrafter"/>
</dbReference>
<sequence length="287" mass="31303">MRVLDIIRSDRVTVSCELFPPKLGKPLRDTERIVSEIARLKPSFISVTCGAGGSTGDHTVEIARCVQQDNGVTALAHVTCVSTPRDQIRRTLTLLQEAGVENILALRGDLPADGSAACADFAHASDLIEEINRFGGFCVGGACYPEGHPESPNKQADLDGIRKKVDAGCAFLTTQMFFDNNILYNFLFRLLKHGIDVPVVAGIMPITNERQVKRTFTLSGANLPPRFRAIVDRFGDDPPAMKQAGIAYATEQIIDLIANGVSHVHIYTMNQPDIAGSIIRNLSEIFR</sequence>
<evidence type="ECO:0000256" key="1">
    <source>
        <dbReference type="ARBA" id="ARBA00001974"/>
    </source>
</evidence>
<proteinExistence type="inferred from homology"/>
<dbReference type="GO" id="GO:0071949">
    <property type="term" value="F:FAD binding"/>
    <property type="evidence" value="ECO:0007669"/>
    <property type="project" value="TreeGrafter"/>
</dbReference>
<evidence type="ECO:0000256" key="8">
    <source>
        <dbReference type="RuleBase" id="RU003862"/>
    </source>
</evidence>
<name>A0A9D0ZME3_9FIRM</name>
<dbReference type="SUPFAM" id="SSF51730">
    <property type="entry name" value="FAD-linked oxidoreductase"/>
    <property type="match status" value="1"/>
</dbReference>
<keyword evidence="4 8" id="KW-0285">Flavoprotein</keyword>
<organism evidence="9 10">
    <name type="scientific">Candidatus Pullichristensenella stercorigallinarum</name>
    <dbReference type="NCBI Taxonomy" id="2840909"/>
    <lineage>
        <taxon>Bacteria</taxon>
        <taxon>Bacillati</taxon>
        <taxon>Bacillota</taxon>
        <taxon>Clostridia</taxon>
        <taxon>Candidatus Pullichristensenella</taxon>
    </lineage>
</organism>
<dbReference type="GO" id="GO:0005829">
    <property type="term" value="C:cytosol"/>
    <property type="evidence" value="ECO:0007669"/>
    <property type="project" value="TreeGrafter"/>
</dbReference>
<comment type="catalytic activity">
    <reaction evidence="7">
        <text>(6S)-5-methyl-5,6,7,8-tetrahydrofolate + NAD(+) = (6R)-5,10-methylene-5,6,7,8-tetrahydrofolate + NADH + H(+)</text>
        <dbReference type="Rhea" id="RHEA:19821"/>
        <dbReference type="ChEBI" id="CHEBI:15378"/>
        <dbReference type="ChEBI" id="CHEBI:15636"/>
        <dbReference type="ChEBI" id="CHEBI:18608"/>
        <dbReference type="ChEBI" id="CHEBI:57540"/>
        <dbReference type="ChEBI" id="CHEBI:57945"/>
        <dbReference type="EC" id="1.5.1.54"/>
    </reaction>
    <physiologicalReaction direction="right-to-left" evidence="7">
        <dbReference type="Rhea" id="RHEA:19823"/>
    </physiologicalReaction>
</comment>
<dbReference type="PANTHER" id="PTHR45754">
    <property type="entry name" value="METHYLENETETRAHYDROFOLATE REDUCTASE"/>
    <property type="match status" value="1"/>
</dbReference>
<dbReference type="InterPro" id="IPR003171">
    <property type="entry name" value="Mehydrof_redctse-like"/>
</dbReference>
<evidence type="ECO:0000313" key="9">
    <source>
        <dbReference type="EMBL" id="HIQ83190.1"/>
    </source>
</evidence>
<reference evidence="9" key="1">
    <citation type="submission" date="2020-10" db="EMBL/GenBank/DDBJ databases">
        <authorList>
            <person name="Gilroy R."/>
        </authorList>
    </citation>
    <scope>NUCLEOTIDE SEQUENCE</scope>
    <source>
        <strain evidence="9">ChiSjej6B24-2974</strain>
    </source>
</reference>
<dbReference type="Pfam" id="PF02219">
    <property type="entry name" value="MTHFR"/>
    <property type="match status" value="1"/>
</dbReference>
<dbReference type="InterPro" id="IPR029041">
    <property type="entry name" value="FAD-linked_oxidoreductase-like"/>
</dbReference>
<evidence type="ECO:0000256" key="2">
    <source>
        <dbReference type="ARBA" id="ARBA00004777"/>
    </source>
</evidence>
<dbReference type="Gene3D" id="3.20.20.220">
    <property type="match status" value="1"/>
</dbReference>
<comment type="caution">
    <text evidence="9">The sequence shown here is derived from an EMBL/GenBank/DDBJ whole genome shotgun (WGS) entry which is preliminary data.</text>
</comment>
<evidence type="ECO:0000313" key="10">
    <source>
        <dbReference type="Proteomes" id="UP000824260"/>
    </source>
</evidence>
<evidence type="ECO:0000256" key="4">
    <source>
        <dbReference type="ARBA" id="ARBA00022630"/>
    </source>
</evidence>
<dbReference type="Proteomes" id="UP000824260">
    <property type="component" value="Unassembled WGS sequence"/>
</dbReference>